<sequence length="124" mass="13674">MGARRSQVPFRPIKDVWNNAQSSPTSSESPASLPSPATPPPEKKYAMSHWKNRLHNRVAAYGWSTPTYDHVQTSVGGATRWIAIVRIDGAEWSRAEGSTMASADNDAACLAWQKLTAEGYPERF</sequence>
<dbReference type="RefSeq" id="XP_003028570.1">
    <property type="nucleotide sequence ID" value="XM_003028524.1"/>
</dbReference>
<dbReference type="InterPro" id="IPR014720">
    <property type="entry name" value="dsRBD_dom"/>
</dbReference>
<dbReference type="VEuPathDB" id="FungiDB:SCHCODRAFT_02751789"/>
<gene>
    <name evidence="3" type="ORF">SCHCODRAFT_111890</name>
</gene>
<proteinExistence type="predicted"/>
<feature type="non-terminal residue" evidence="3">
    <location>
        <position position="124"/>
    </location>
</feature>
<keyword evidence="4" id="KW-1185">Reference proteome</keyword>
<evidence type="ECO:0000313" key="3">
    <source>
        <dbReference type="EMBL" id="EFI93667.1"/>
    </source>
</evidence>
<dbReference type="SMART" id="SM00358">
    <property type="entry name" value="DSRM"/>
    <property type="match status" value="1"/>
</dbReference>
<dbReference type="EMBL" id="GL377310">
    <property type="protein sequence ID" value="EFI93667.1"/>
    <property type="molecule type" value="Genomic_DNA"/>
</dbReference>
<dbReference type="InParanoid" id="D8QDF0"/>
<dbReference type="Gene3D" id="3.30.160.20">
    <property type="match status" value="1"/>
</dbReference>
<name>D8QDF0_SCHCM</name>
<dbReference type="Pfam" id="PF00035">
    <property type="entry name" value="dsrm"/>
    <property type="match status" value="1"/>
</dbReference>
<dbReference type="AlphaFoldDB" id="D8QDF0"/>
<feature type="domain" description="DRBM" evidence="2">
    <location>
        <begin position="50"/>
        <end position="116"/>
    </location>
</feature>
<reference evidence="3 4" key="1">
    <citation type="journal article" date="2010" name="Nat. Biotechnol.">
        <title>Genome sequence of the model mushroom Schizophyllum commune.</title>
        <authorList>
            <person name="Ohm R.A."/>
            <person name="de Jong J.F."/>
            <person name="Lugones L.G."/>
            <person name="Aerts A."/>
            <person name="Kothe E."/>
            <person name="Stajich J.E."/>
            <person name="de Vries R.P."/>
            <person name="Record E."/>
            <person name="Levasseur A."/>
            <person name="Baker S.E."/>
            <person name="Bartholomew K.A."/>
            <person name="Coutinho P.M."/>
            <person name="Erdmann S."/>
            <person name="Fowler T.J."/>
            <person name="Gathman A.C."/>
            <person name="Lombard V."/>
            <person name="Henrissat B."/>
            <person name="Knabe N."/>
            <person name="Kuees U."/>
            <person name="Lilly W.W."/>
            <person name="Lindquist E."/>
            <person name="Lucas S."/>
            <person name="Magnuson J.K."/>
            <person name="Piumi F."/>
            <person name="Raudaskoski M."/>
            <person name="Salamov A."/>
            <person name="Schmutz J."/>
            <person name="Schwarze F.W.M.R."/>
            <person name="vanKuyk P.A."/>
            <person name="Horton J.S."/>
            <person name="Grigoriev I.V."/>
            <person name="Woesten H.A.B."/>
        </authorList>
    </citation>
    <scope>NUCLEOTIDE SEQUENCE [LARGE SCALE GENOMIC DNA]</scope>
    <source>
        <strain evidence="4">H4-8 / FGSC 9210</strain>
    </source>
</reference>
<dbReference type="KEGG" id="scm:SCHCO_02751789"/>
<organism evidence="4">
    <name type="scientific">Schizophyllum commune (strain H4-8 / FGSC 9210)</name>
    <name type="common">Split gill fungus</name>
    <dbReference type="NCBI Taxonomy" id="578458"/>
    <lineage>
        <taxon>Eukaryota</taxon>
        <taxon>Fungi</taxon>
        <taxon>Dikarya</taxon>
        <taxon>Basidiomycota</taxon>
        <taxon>Agaricomycotina</taxon>
        <taxon>Agaricomycetes</taxon>
        <taxon>Agaricomycetidae</taxon>
        <taxon>Agaricales</taxon>
        <taxon>Schizophyllaceae</taxon>
        <taxon>Schizophyllum</taxon>
    </lineage>
</organism>
<dbReference type="SUPFAM" id="SSF54768">
    <property type="entry name" value="dsRNA-binding domain-like"/>
    <property type="match status" value="1"/>
</dbReference>
<dbReference type="OrthoDB" id="10453308at2759"/>
<feature type="compositionally biased region" description="Low complexity" evidence="1">
    <location>
        <begin position="22"/>
        <end position="35"/>
    </location>
</feature>
<feature type="region of interest" description="Disordered" evidence="1">
    <location>
        <begin position="1"/>
        <end position="45"/>
    </location>
</feature>
<dbReference type="Proteomes" id="UP000007431">
    <property type="component" value="Unassembled WGS sequence"/>
</dbReference>
<evidence type="ECO:0000256" key="1">
    <source>
        <dbReference type="SAM" id="MobiDB-lite"/>
    </source>
</evidence>
<evidence type="ECO:0000259" key="2">
    <source>
        <dbReference type="SMART" id="SM00358"/>
    </source>
</evidence>
<accession>D8QDF0</accession>
<dbReference type="GeneID" id="9590369"/>
<evidence type="ECO:0000313" key="4">
    <source>
        <dbReference type="Proteomes" id="UP000007431"/>
    </source>
</evidence>
<dbReference type="HOGENOM" id="CLU_2005230_0_0_1"/>
<protein>
    <recommendedName>
        <fullName evidence="2">DRBM domain-containing protein</fullName>
    </recommendedName>
</protein>